<name>A0A383EUH0_9ZZZZ</name>
<accession>A0A383EUH0</accession>
<reference evidence="1" key="1">
    <citation type="submission" date="2018-05" db="EMBL/GenBank/DDBJ databases">
        <authorList>
            <person name="Lanie J.A."/>
            <person name="Ng W.-L."/>
            <person name="Kazmierczak K.M."/>
            <person name="Andrzejewski T.M."/>
            <person name="Davidsen T.M."/>
            <person name="Wayne K.J."/>
            <person name="Tettelin H."/>
            <person name="Glass J.I."/>
            <person name="Rusch D."/>
            <person name="Podicherti R."/>
            <person name="Tsui H.-C.T."/>
            <person name="Winkler M.E."/>
        </authorList>
    </citation>
    <scope>NUCLEOTIDE SEQUENCE</scope>
</reference>
<protein>
    <submittedName>
        <fullName evidence="1">Uncharacterized protein</fullName>
    </submittedName>
</protein>
<evidence type="ECO:0000313" key="1">
    <source>
        <dbReference type="EMBL" id="SVE60566.1"/>
    </source>
</evidence>
<dbReference type="AlphaFoldDB" id="A0A383EUH0"/>
<proteinExistence type="predicted"/>
<gene>
    <name evidence="1" type="ORF">METZ01_LOCUS513420</name>
</gene>
<sequence>MVIAQAEVNMGTEELMREEAFANYMPRAKLDKRGYQWVEREIEKLDPHTHYEQIWS</sequence>
<organism evidence="1">
    <name type="scientific">marine metagenome</name>
    <dbReference type="NCBI Taxonomy" id="408172"/>
    <lineage>
        <taxon>unclassified sequences</taxon>
        <taxon>metagenomes</taxon>
        <taxon>ecological metagenomes</taxon>
    </lineage>
</organism>
<dbReference type="EMBL" id="UINC01229015">
    <property type="protein sequence ID" value="SVE60566.1"/>
    <property type="molecule type" value="Genomic_DNA"/>
</dbReference>
<feature type="non-terminal residue" evidence="1">
    <location>
        <position position="56"/>
    </location>
</feature>